<reference evidence="1 2" key="1">
    <citation type="submission" date="2014-04" db="EMBL/GenBank/DDBJ databases">
        <authorList>
            <consortium name="DOE Joint Genome Institute"/>
            <person name="Kuo A."/>
            <person name="Zuccaro A."/>
            <person name="Kohler A."/>
            <person name="Nagy L.G."/>
            <person name="Floudas D."/>
            <person name="Copeland A."/>
            <person name="Barry K.W."/>
            <person name="Cichocki N."/>
            <person name="Veneault-Fourrey C."/>
            <person name="LaButti K."/>
            <person name="Lindquist E.A."/>
            <person name="Lipzen A."/>
            <person name="Lundell T."/>
            <person name="Morin E."/>
            <person name="Murat C."/>
            <person name="Sun H."/>
            <person name="Tunlid A."/>
            <person name="Henrissat B."/>
            <person name="Grigoriev I.V."/>
            <person name="Hibbett D.S."/>
            <person name="Martin F."/>
            <person name="Nordberg H.P."/>
            <person name="Cantor M.N."/>
            <person name="Hua S.X."/>
        </authorList>
    </citation>
    <scope>NUCLEOTIDE SEQUENCE [LARGE SCALE GENOMIC DNA]</scope>
    <source>
        <strain evidence="1 2">MAFF 305830</strain>
    </source>
</reference>
<organism evidence="1 2">
    <name type="scientific">Serendipita vermifera MAFF 305830</name>
    <dbReference type="NCBI Taxonomy" id="933852"/>
    <lineage>
        <taxon>Eukaryota</taxon>
        <taxon>Fungi</taxon>
        <taxon>Dikarya</taxon>
        <taxon>Basidiomycota</taxon>
        <taxon>Agaricomycotina</taxon>
        <taxon>Agaricomycetes</taxon>
        <taxon>Sebacinales</taxon>
        <taxon>Serendipitaceae</taxon>
        <taxon>Serendipita</taxon>
    </lineage>
</organism>
<keyword evidence="2" id="KW-1185">Reference proteome</keyword>
<dbReference type="HOGENOM" id="CLU_2723782_0_0_1"/>
<name>A0A0C3B022_SERVB</name>
<sequence length="72" mass="8075">MCSILIELAHFSVSIVKKKDGNSEIRAGQEWLGLAEGNFASFTDSHSKSSLQANFKFIIISHIVYPWRLHIG</sequence>
<evidence type="ECO:0000313" key="2">
    <source>
        <dbReference type="Proteomes" id="UP000054097"/>
    </source>
</evidence>
<reference evidence="2" key="2">
    <citation type="submission" date="2015-01" db="EMBL/GenBank/DDBJ databases">
        <title>Evolutionary Origins and Diversification of the Mycorrhizal Mutualists.</title>
        <authorList>
            <consortium name="DOE Joint Genome Institute"/>
            <consortium name="Mycorrhizal Genomics Consortium"/>
            <person name="Kohler A."/>
            <person name="Kuo A."/>
            <person name="Nagy L.G."/>
            <person name="Floudas D."/>
            <person name="Copeland A."/>
            <person name="Barry K.W."/>
            <person name="Cichocki N."/>
            <person name="Veneault-Fourrey C."/>
            <person name="LaButti K."/>
            <person name="Lindquist E.A."/>
            <person name="Lipzen A."/>
            <person name="Lundell T."/>
            <person name="Morin E."/>
            <person name="Murat C."/>
            <person name="Riley R."/>
            <person name="Ohm R."/>
            <person name="Sun H."/>
            <person name="Tunlid A."/>
            <person name="Henrissat B."/>
            <person name="Grigoriev I.V."/>
            <person name="Hibbett D.S."/>
            <person name="Martin F."/>
        </authorList>
    </citation>
    <scope>NUCLEOTIDE SEQUENCE [LARGE SCALE GENOMIC DNA]</scope>
    <source>
        <strain evidence="2">MAFF 305830</strain>
    </source>
</reference>
<dbReference type="AlphaFoldDB" id="A0A0C3B022"/>
<proteinExistence type="predicted"/>
<evidence type="ECO:0000313" key="1">
    <source>
        <dbReference type="EMBL" id="KIM30090.1"/>
    </source>
</evidence>
<gene>
    <name evidence="1" type="ORF">M408DRAFT_100955</name>
</gene>
<protein>
    <submittedName>
        <fullName evidence="1">Uncharacterized protein</fullName>
    </submittedName>
</protein>
<dbReference type="Proteomes" id="UP000054097">
    <property type="component" value="Unassembled WGS sequence"/>
</dbReference>
<dbReference type="EMBL" id="KN824286">
    <property type="protein sequence ID" value="KIM30090.1"/>
    <property type="molecule type" value="Genomic_DNA"/>
</dbReference>
<accession>A0A0C3B022</accession>